<name>A0ACC2I2X7_9PLEO</name>
<gene>
    <name evidence="1" type="ORF">OPT61_g7258</name>
</gene>
<sequence length="1089" mass="117603">METADARQGSAPYGKACTNCVKAKCRCIVRDAGTCERCQRLGKACVPSTTVRTPGLRRKAASKGLALEEKLDDIVSLLRSQTGAHRGLPTGTIPTPGSSELSPMSDALDDAGTQDLTDEELRIFREYHLPDFPIVNVPQDYTAAELQKEKPTIGLAIKALTAKVASKQLVLTKKFREVLTQRIMVDGERSLPLLVSLLMSIAWSMSFTHGKPFLGAMMGLARPLISDLKLDRGPNSARCPGSNPPNLIDTYAEENTTQTNAGRRAYVACFALSVIISTTMKYDAMRWSSQLDSACSILSAHSEVEGDHILVALARLAKVALDAGDIYRQVSDDSETTVHPAFSIAPLKCSLNQTKDMLSPEQLQHSSVITYTYAAETAIYELALLQPPTPLMRYCDHNLKRIEYLTGLLQACKGCTEHFLAFDLSHLTTPMMIMFGYSIKLCYCLLTLQMNGWDTAMARMTLDPAECFQRAIEHCEQTNNTLKLETSEDSIFKQAAETMRSTAPQWRVPAERQDPSLGLEAFTSGTDFSLIDLEFPEDFWLNNPASEAEKMGDETKHLDHDERQYLEGLRLAIVLGSVILVSFLVLLDMSILGTTIPKITTEFNSLSDIGWYIGAYNLAAATLQPFSGKLYTNFSNKYTFLAFTLLFELGSLLCGLASSSSMLIVGRVIAGLGVSGISNGAFTIISGAVPLDKTPLYTGILAGFSQLGIVAGPLIGGGLAEHVSWRWCFYINLPAGGAAAALFMFIDVPEIVEKQTFSMDLVRKILPELDLVGFALFAPAAVMFLMALQFGSGNTYAWSSATVIGLLCGAGVAAVVFIGWEVKMGDQAILPGSMLRKRIVWTSCAFGSALMCCSIVASNWLPTYFQAVKGEGPALSGVHVLPSILGALLFVIVTGVAITKRGYYLPWGLFCGVATAIGAGLISMWTPTTSVAQWIGYQVVFGAGRGAGMQVPIVAVQNAVTPVQIPVAMAMLVFFQNFSTSIAGAVSNTIFTETLTAIIPKYAPSVSPDRALEAGSGSSAVRGILPVGHEDELEGLLTAYSDSLRNVFFFLVGLAVLATVVCFGMGWKDVRKKQHSHNTDVVSKADGEV</sequence>
<reference evidence="1" key="1">
    <citation type="submission" date="2022-11" db="EMBL/GenBank/DDBJ databases">
        <title>Genome Sequence of Boeremia exigua.</title>
        <authorList>
            <person name="Buettner E."/>
        </authorList>
    </citation>
    <scope>NUCLEOTIDE SEQUENCE</scope>
    <source>
        <strain evidence="1">CU02</strain>
    </source>
</reference>
<comment type="caution">
    <text evidence="1">The sequence shown here is derived from an EMBL/GenBank/DDBJ whole genome shotgun (WGS) entry which is preliminary data.</text>
</comment>
<proteinExistence type="predicted"/>
<accession>A0ACC2I2X7</accession>
<evidence type="ECO:0000313" key="2">
    <source>
        <dbReference type="Proteomes" id="UP001153331"/>
    </source>
</evidence>
<keyword evidence="2" id="KW-1185">Reference proteome</keyword>
<protein>
    <submittedName>
        <fullName evidence="1">Uncharacterized protein</fullName>
    </submittedName>
</protein>
<dbReference type="EMBL" id="JAPHNI010000580">
    <property type="protein sequence ID" value="KAJ8109712.1"/>
    <property type="molecule type" value="Genomic_DNA"/>
</dbReference>
<dbReference type="Proteomes" id="UP001153331">
    <property type="component" value="Unassembled WGS sequence"/>
</dbReference>
<evidence type="ECO:0000313" key="1">
    <source>
        <dbReference type="EMBL" id="KAJ8109712.1"/>
    </source>
</evidence>
<organism evidence="1 2">
    <name type="scientific">Boeremia exigua</name>
    <dbReference type="NCBI Taxonomy" id="749465"/>
    <lineage>
        <taxon>Eukaryota</taxon>
        <taxon>Fungi</taxon>
        <taxon>Dikarya</taxon>
        <taxon>Ascomycota</taxon>
        <taxon>Pezizomycotina</taxon>
        <taxon>Dothideomycetes</taxon>
        <taxon>Pleosporomycetidae</taxon>
        <taxon>Pleosporales</taxon>
        <taxon>Pleosporineae</taxon>
        <taxon>Didymellaceae</taxon>
        <taxon>Boeremia</taxon>
    </lineage>
</organism>